<comment type="similarity">
    <text evidence="4">Belongs to the snRNP Sm proteins family.</text>
</comment>
<dbReference type="InterPro" id="IPR001163">
    <property type="entry name" value="Sm_dom_euk/arc"/>
</dbReference>
<dbReference type="InterPro" id="IPR010920">
    <property type="entry name" value="LSM_dom_sf"/>
</dbReference>
<name>A0A183B1D4_9TREM</name>
<dbReference type="Pfam" id="PF01423">
    <property type="entry name" value="LSM"/>
    <property type="match status" value="1"/>
</dbReference>
<comment type="function">
    <text evidence="4">Probably involved with other LSm subunits in the general process of degradation of mRNAs.</text>
</comment>
<proteinExistence type="inferred from homology"/>
<reference evidence="6" key="1">
    <citation type="submission" date="2016-06" db="UniProtKB">
        <authorList>
            <consortium name="WormBaseParasite"/>
        </authorList>
    </citation>
    <scope>IDENTIFICATION</scope>
</reference>
<feature type="domain" description="Sm" evidence="5">
    <location>
        <begin position="12"/>
        <end position="73"/>
    </location>
</feature>
<dbReference type="GO" id="GO:0000290">
    <property type="term" value="P:deadenylation-dependent decapping of nuclear-transcribed mRNA"/>
    <property type="evidence" value="ECO:0007669"/>
    <property type="project" value="TreeGrafter"/>
</dbReference>
<dbReference type="WBParaSite" id="ECPE_0001305701-mRNA-1">
    <property type="protein sequence ID" value="ECPE_0001305701-mRNA-1"/>
    <property type="gene ID" value="ECPE_0001305701"/>
</dbReference>
<keyword evidence="4" id="KW-0507">mRNA processing</keyword>
<dbReference type="GO" id="GO:1990904">
    <property type="term" value="C:ribonucleoprotein complex"/>
    <property type="evidence" value="ECO:0007669"/>
    <property type="project" value="UniProtKB-KW"/>
</dbReference>
<dbReference type="PANTHER" id="PTHR15588:SF8">
    <property type="entry name" value="U6 SNRNA-ASSOCIATED SM-LIKE PROTEIN LSM1"/>
    <property type="match status" value="1"/>
</dbReference>
<comment type="subunit">
    <text evidence="4">LSm subunits form a heteromer with a donut shape.</text>
</comment>
<dbReference type="PANTHER" id="PTHR15588">
    <property type="entry name" value="LSM1"/>
    <property type="match status" value="1"/>
</dbReference>
<evidence type="ECO:0000313" key="6">
    <source>
        <dbReference type="WBParaSite" id="ECPE_0001305701-mRNA-1"/>
    </source>
</evidence>
<dbReference type="Gene3D" id="2.30.30.100">
    <property type="match status" value="1"/>
</dbReference>
<dbReference type="SMART" id="SM00651">
    <property type="entry name" value="Sm"/>
    <property type="match status" value="1"/>
</dbReference>
<evidence type="ECO:0000256" key="2">
    <source>
        <dbReference type="ARBA" id="ARBA00022884"/>
    </source>
</evidence>
<keyword evidence="1 4" id="KW-0963">Cytoplasm</keyword>
<gene>
    <name evidence="4" type="primary">LSM1</name>
</gene>
<accession>A0A183B1D4</accession>
<dbReference type="InterPro" id="IPR034104">
    <property type="entry name" value="Lsm1"/>
</dbReference>
<dbReference type="GO" id="GO:1990726">
    <property type="term" value="C:Lsm1-7-Pat1 complex"/>
    <property type="evidence" value="ECO:0007669"/>
    <property type="project" value="TreeGrafter"/>
</dbReference>
<keyword evidence="2 4" id="KW-0694">RNA-binding</keyword>
<dbReference type="SUPFAM" id="SSF50182">
    <property type="entry name" value="Sm-like ribonucleoproteins"/>
    <property type="match status" value="1"/>
</dbReference>
<evidence type="ECO:0000256" key="1">
    <source>
        <dbReference type="ARBA" id="ARBA00022490"/>
    </source>
</evidence>
<dbReference type="AlphaFoldDB" id="A0A183B1D4"/>
<dbReference type="GO" id="GO:0003729">
    <property type="term" value="F:mRNA binding"/>
    <property type="evidence" value="ECO:0007669"/>
    <property type="project" value="TreeGrafter"/>
</dbReference>
<dbReference type="InterPro" id="IPR044642">
    <property type="entry name" value="PTHR15588"/>
</dbReference>
<dbReference type="GO" id="GO:0006397">
    <property type="term" value="P:mRNA processing"/>
    <property type="evidence" value="ECO:0007669"/>
    <property type="project" value="UniProtKB-UniRule"/>
</dbReference>
<sequence length="98" mass="11312">LLMLKRTYPGSASLFQDIGKKMVIYLRDGRVYIGFLRIIDQFAIERIHVGKKFCDIPRGILIIRGENIILIGEVVSPVIYAIINLDQFKKPRDYFALL</sequence>
<evidence type="ECO:0000256" key="3">
    <source>
        <dbReference type="ARBA" id="ARBA00023274"/>
    </source>
</evidence>
<evidence type="ECO:0000256" key="4">
    <source>
        <dbReference type="RuleBase" id="RU365047"/>
    </source>
</evidence>
<comment type="subcellular location">
    <subcellularLocation>
        <location evidence="4">Cytoplasm</location>
    </subcellularLocation>
    <subcellularLocation>
        <location evidence="4">Cytoplasm</location>
        <location evidence="4">P-body</location>
    </subcellularLocation>
</comment>
<organism evidence="6">
    <name type="scientific">Echinostoma caproni</name>
    <dbReference type="NCBI Taxonomy" id="27848"/>
    <lineage>
        <taxon>Eukaryota</taxon>
        <taxon>Metazoa</taxon>
        <taxon>Spiralia</taxon>
        <taxon>Lophotrochozoa</taxon>
        <taxon>Platyhelminthes</taxon>
        <taxon>Trematoda</taxon>
        <taxon>Digenea</taxon>
        <taxon>Plagiorchiida</taxon>
        <taxon>Echinostomata</taxon>
        <taxon>Echinostomatoidea</taxon>
        <taxon>Echinostomatidae</taxon>
        <taxon>Echinostoma</taxon>
    </lineage>
</organism>
<dbReference type="GO" id="GO:0000932">
    <property type="term" value="C:P-body"/>
    <property type="evidence" value="ECO:0007669"/>
    <property type="project" value="UniProtKB-SubCell"/>
</dbReference>
<keyword evidence="3 4" id="KW-0687">Ribonucleoprotein</keyword>
<protein>
    <recommendedName>
        <fullName evidence="4">U6 snRNA-associated Sm-like protein LSm1</fullName>
    </recommendedName>
</protein>
<dbReference type="CDD" id="cd01728">
    <property type="entry name" value="LSm1"/>
    <property type="match status" value="1"/>
</dbReference>
<evidence type="ECO:0000259" key="5">
    <source>
        <dbReference type="SMART" id="SM00651"/>
    </source>
</evidence>